<dbReference type="InterPro" id="IPR006016">
    <property type="entry name" value="UspA"/>
</dbReference>
<dbReference type="PANTHER" id="PTHR46268">
    <property type="entry name" value="STRESS RESPONSE PROTEIN NHAX"/>
    <property type="match status" value="1"/>
</dbReference>
<reference evidence="5" key="1">
    <citation type="submission" date="2016-02" db="EMBL/GenBank/DDBJ databases">
        <authorList>
            <person name="Shin S.-K."/>
            <person name="Yi H."/>
            <person name="Kim E."/>
        </authorList>
    </citation>
    <scope>NUCLEOTIDE SEQUENCE [LARGE SCALE GENOMIC DNA]</scope>
    <source>
        <strain evidence="5">LPB0003</strain>
    </source>
</reference>
<evidence type="ECO:0000313" key="5">
    <source>
        <dbReference type="Proteomes" id="UP000092584"/>
    </source>
</evidence>
<comment type="caution">
    <text evidence="4">The sequence shown here is derived from an EMBL/GenBank/DDBJ whole genome shotgun (WGS) entry which is preliminary data.</text>
</comment>
<organism evidence="4 5">
    <name type="scientific">Polaribacter vadi</name>
    <dbReference type="NCBI Taxonomy" id="1774273"/>
    <lineage>
        <taxon>Bacteria</taxon>
        <taxon>Pseudomonadati</taxon>
        <taxon>Bacteroidota</taxon>
        <taxon>Flavobacteriia</taxon>
        <taxon>Flavobacteriales</taxon>
        <taxon>Flavobacteriaceae</taxon>
    </lineage>
</organism>
<dbReference type="InterPro" id="IPR014729">
    <property type="entry name" value="Rossmann-like_a/b/a_fold"/>
</dbReference>
<feature type="domain" description="UspA" evidence="3">
    <location>
        <begin position="1"/>
        <end position="148"/>
    </location>
</feature>
<dbReference type="Pfam" id="PF00582">
    <property type="entry name" value="Usp"/>
    <property type="match status" value="1"/>
</dbReference>
<comment type="subcellular location">
    <subcellularLocation>
        <location evidence="2">Cytoplasm</location>
    </subcellularLocation>
</comment>
<dbReference type="InterPro" id="IPR006015">
    <property type="entry name" value="Universal_stress_UspA"/>
</dbReference>
<evidence type="ECO:0000256" key="1">
    <source>
        <dbReference type="ARBA" id="ARBA00008791"/>
    </source>
</evidence>
<dbReference type="OrthoDB" id="9788959at2"/>
<protein>
    <recommendedName>
        <fullName evidence="2">Universal stress protein</fullName>
    </recommendedName>
</protein>
<dbReference type="KEGG" id="pob:LPB03_15235"/>
<evidence type="ECO:0000313" key="4">
    <source>
        <dbReference type="EMBL" id="OBY61915.1"/>
    </source>
</evidence>
<dbReference type="STRING" id="1774273.LPB03_15235"/>
<sequence>MKKICIALDTSPSAKKIAKTGFNYAKALQAEVVFIHVIDNAGVYVNTYDPIMNYNGFLVNQNIKIVESLEKEAKSFLNSTAKYLGEPTTEVKVIEGNPEYEILNFAKEWSADLLVIGTHSHSLLEDIFMGNIAASIVKSSKIPVLVIPVKE</sequence>
<dbReference type="CDD" id="cd00293">
    <property type="entry name" value="USP-like"/>
    <property type="match status" value="1"/>
</dbReference>
<dbReference type="PRINTS" id="PR01438">
    <property type="entry name" value="UNVRSLSTRESS"/>
</dbReference>
<accession>A0A1B8TQU9</accession>
<proteinExistence type="inferred from homology"/>
<dbReference type="PANTHER" id="PTHR46268:SF6">
    <property type="entry name" value="UNIVERSAL STRESS PROTEIN UP12"/>
    <property type="match status" value="1"/>
</dbReference>
<dbReference type="GO" id="GO:0005737">
    <property type="term" value="C:cytoplasm"/>
    <property type="evidence" value="ECO:0007669"/>
    <property type="project" value="UniProtKB-SubCell"/>
</dbReference>
<dbReference type="RefSeq" id="WP_065320271.1">
    <property type="nucleotide sequence ID" value="NZ_CAXBLX010000013.1"/>
</dbReference>
<dbReference type="Gene3D" id="3.40.50.620">
    <property type="entry name" value="HUPs"/>
    <property type="match status" value="1"/>
</dbReference>
<dbReference type="PIRSF" id="PIRSF006276">
    <property type="entry name" value="UspA"/>
    <property type="match status" value="1"/>
</dbReference>
<keyword evidence="5" id="KW-1185">Reference proteome</keyword>
<evidence type="ECO:0000256" key="2">
    <source>
        <dbReference type="PIRNR" id="PIRNR006276"/>
    </source>
</evidence>
<comment type="similarity">
    <text evidence="1 2">Belongs to the universal stress protein A family.</text>
</comment>
<dbReference type="SUPFAM" id="SSF52402">
    <property type="entry name" value="Adenine nucleotide alpha hydrolases-like"/>
    <property type="match status" value="1"/>
</dbReference>
<dbReference type="EMBL" id="LSFM01000025">
    <property type="protein sequence ID" value="OBY61915.1"/>
    <property type="molecule type" value="Genomic_DNA"/>
</dbReference>
<gene>
    <name evidence="4" type="ORF">LPB3_14070</name>
</gene>
<dbReference type="Proteomes" id="UP000092584">
    <property type="component" value="Unassembled WGS sequence"/>
</dbReference>
<dbReference type="AlphaFoldDB" id="A0A1B8TQU9"/>
<keyword evidence="2" id="KW-0963">Cytoplasm</keyword>
<name>A0A1B8TQU9_9FLAO</name>
<evidence type="ECO:0000259" key="3">
    <source>
        <dbReference type="Pfam" id="PF00582"/>
    </source>
</evidence>